<evidence type="ECO:0000256" key="1">
    <source>
        <dbReference type="SAM" id="Phobius"/>
    </source>
</evidence>
<reference evidence="2 3" key="1">
    <citation type="submission" date="2018-02" db="EMBL/GenBank/DDBJ databases">
        <authorList>
            <person name="Machado R.A."/>
        </authorList>
    </citation>
    <scope>NUCLEOTIDE SEQUENCE [LARGE SCALE GENOMIC DNA]</scope>
    <source>
        <strain evidence="2 3">DSM 19724</strain>
    </source>
</reference>
<accession>A0A7X5QE48</accession>
<dbReference type="Proteomes" id="UP000591844">
    <property type="component" value="Unassembled WGS sequence"/>
</dbReference>
<protein>
    <submittedName>
        <fullName evidence="2">Uncharacterized protein</fullName>
    </submittedName>
</protein>
<dbReference type="EMBL" id="PUJW01000010">
    <property type="protein sequence ID" value="NHB92681.1"/>
    <property type="molecule type" value="Genomic_DNA"/>
</dbReference>
<name>A0A7X5QE48_9GAMM</name>
<feature type="transmembrane region" description="Helical" evidence="1">
    <location>
        <begin position="40"/>
        <end position="58"/>
    </location>
</feature>
<organism evidence="2 3">
    <name type="scientific">Photorhabdus cinerea</name>
    <dbReference type="NCBI Taxonomy" id="471575"/>
    <lineage>
        <taxon>Bacteria</taxon>
        <taxon>Pseudomonadati</taxon>
        <taxon>Pseudomonadota</taxon>
        <taxon>Gammaproteobacteria</taxon>
        <taxon>Enterobacterales</taxon>
        <taxon>Morganellaceae</taxon>
        <taxon>Photorhabdus</taxon>
    </lineage>
</organism>
<proteinExistence type="predicted"/>
<evidence type="ECO:0000313" key="3">
    <source>
        <dbReference type="Proteomes" id="UP000591844"/>
    </source>
</evidence>
<feature type="transmembrane region" description="Helical" evidence="1">
    <location>
        <begin position="7"/>
        <end position="34"/>
    </location>
</feature>
<comment type="caution">
    <text evidence="2">The sequence shown here is derived from an EMBL/GenBank/DDBJ whole genome shotgun (WGS) entry which is preliminary data.</text>
</comment>
<keyword evidence="1" id="KW-1133">Transmembrane helix</keyword>
<evidence type="ECO:0000313" key="2">
    <source>
        <dbReference type="EMBL" id="NHB92681.1"/>
    </source>
</evidence>
<dbReference type="AlphaFoldDB" id="A0A7X5QE48"/>
<keyword evidence="1" id="KW-0812">Transmembrane</keyword>
<sequence length="76" mass="8989">MKYLINLIFEFIETIIGFFIGVSIFFFCFSFFIFSSINRLIIFNVTMVVILCVGLILLKFHDKIRAFLVYKGFLDK</sequence>
<keyword evidence="1" id="KW-0472">Membrane</keyword>
<gene>
    <name evidence="2" type="ORF">C5469_11165</name>
</gene>
<keyword evidence="3" id="KW-1185">Reference proteome</keyword>